<evidence type="ECO:0000256" key="1">
    <source>
        <dbReference type="SAM" id="MobiDB-lite"/>
    </source>
</evidence>
<evidence type="ECO:0000313" key="4">
    <source>
        <dbReference type="Proteomes" id="UP001152300"/>
    </source>
</evidence>
<evidence type="ECO:0000313" key="3">
    <source>
        <dbReference type="EMBL" id="KAJ8070904.1"/>
    </source>
</evidence>
<feature type="transmembrane region" description="Helical" evidence="2">
    <location>
        <begin position="28"/>
        <end position="53"/>
    </location>
</feature>
<comment type="caution">
    <text evidence="3">The sequence shown here is derived from an EMBL/GenBank/DDBJ whole genome shotgun (WGS) entry which is preliminary data.</text>
</comment>
<reference evidence="3" key="1">
    <citation type="submission" date="2022-11" db="EMBL/GenBank/DDBJ databases">
        <title>Genome Resource of Sclerotinia nivalis Strain SnTB1, a Plant Pathogen Isolated from American Ginseng.</title>
        <authorList>
            <person name="Fan S."/>
        </authorList>
    </citation>
    <scope>NUCLEOTIDE SEQUENCE</scope>
    <source>
        <strain evidence="3">SnTB1</strain>
    </source>
</reference>
<feature type="region of interest" description="Disordered" evidence="1">
    <location>
        <begin position="59"/>
        <end position="122"/>
    </location>
</feature>
<keyword evidence="4" id="KW-1185">Reference proteome</keyword>
<protein>
    <submittedName>
        <fullName evidence="3">Uncharacterized protein</fullName>
    </submittedName>
</protein>
<organism evidence="3 4">
    <name type="scientific">Sclerotinia nivalis</name>
    <dbReference type="NCBI Taxonomy" id="352851"/>
    <lineage>
        <taxon>Eukaryota</taxon>
        <taxon>Fungi</taxon>
        <taxon>Dikarya</taxon>
        <taxon>Ascomycota</taxon>
        <taxon>Pezizomycotina</taxon>
        <taxon>Leotiomycetes</taxon>
        <taxon>Helotiales</taxon>
        <taxon>Sclerotiniaceae</taxon>
        <taxon>Sclerotinia</taxon>
    </lineage>
</organism>
<dbReference type="AlphaFoldDB" id="A0A9X0AXS5"/>
<dbReference type="EMBL" id="JAPEIS010000001">
    <property type="protein sequence ID" value="KAJ8070904.1"/>
    <property type="molecule type" value="Genomic_DNA"/>
</dbReference>
<keyword evidence="2" id="KW-0472">Membrane</keyword>
<accession>A0A9X0AXS5</accession>
<dbReference type="Proteomes" id="UP001152300">
    <property type="component" value="Unassembled WGS sequence"/>
</dbReference>
<gene>
    <name evidence="3" type="ORF">OCU04_001263</name>
</gene>
<sequence>MDLLGIIYFLDEREDTIRDGKSVSGAAWASFVLAFVALILTSVDFFIDVCDVMEEVEERKRKRVQPVTQIKMKDRTLRRPYPPPQHGPPYRRNSSSRGDESLPISEPRRPVLLLQRQTHPQN</sequence>
<name>A0A9X0AXS5_9HELO</name>
<proteinExistence type="predicted"/>
<evidence type="ECO:0000256" key="2">
    <source>
        <dbReference type="SAM" id="Phobius"/>
    </source>
</evidence>
<keyword evidence="2" id="KW-1133">Transmembrane helix</keyword>
<keyword evidence="2" id="KW-0812">Transmembrane</keyword>